<gene>
    <name evidence="1" type="ORF">BaRGS_00024304</name>
</gene>
<proteinExistence type="predicted"/>
<protein>
    <submittedName>
        <fullName evidence="1">Uncharacterized protein</fullName>
    </submittedName>
</protein>
<accession>A0ABD0KBC1</accession>
<name>A0ABD0KBC1_9CAEN</name>
<sequence length="128" mass="14009">MEGFAELQQGKEIVPPARAPTSSGKYATCTCTDNDVTCRAGKDGISGPRNAIKEIKIHAPFTDKQQTDQLLKVSERLREPMMYSNSVSDVFWTDTVINDSKLGANYFQTDQNTAGGHSRALARLSPLT</sequence>
<dbReference type="AlphaFoldDB" id="A0ABD0KBC1"/>
<comment type="caution">
    <text evidence="1">The sequence shown here is derived from an EMBL/GenBank/DDBJ whole genome shotgun (WGS) entry which is preliminary data.</text>
</comment>
<reference evidence="1 2" key="1">
    <citation type="journal article" date="2023" name="Sci. Data">
        <title>Genome assembly of the Korean intertidal mud-creeper Batillaria attramentaria.</title>
        <authorList>
            <person name="Patra A.K."/>
            <person name="Ho P.T."/>
            <person name="Jun S."/>
            <person name="Lee S.J."/>
            <person name="Kim Y."/>
            <person name="Won Y.J."/>
        </authorList>
    </citation>
    <scope>NUCLEOTIDE SEQUENCE [LARGE SCALE GENOMIC DNA]</scope>
    <source>
        <strain evidence="1">Wonlab-2016</strain>
    </source>
</reference>
<evidence type="ECO:0000313" key="2">
    <source>
        <dbReference type="Proteomes" id="UP001519460"/>
    </source>
</evidence>
<evidence type="ECO:0000313" key="1">
    <source>
        <dbReference type="EMBL" id="KAK7484419.1"/>
    </source>
</evidence>
<dbReference type="Proteomes" id="UP001519460">
    <property type="component" value="Unassembled WGS sequence"/>
</dbReference>
<dbReference type="EMBL" id="JACVVK020000210">
    <property type="protein sequence ID" value="KAK7484419.1"/>
    <property type="molecule type" value="Genomic_DNA"/>
</dbReference>
<organism evidence="1 2">
    <name type="scientific">Batillaria attramentaria</name>
    <dbReference type="NCBI Taxonomy" id="370345"/>
    <lineage>
        <taxon>Eukaryota</taxon>
        <taxon>Metazoa</taxon>
        <taxon>Spiralia</taxon>
        <taxon>Lophotrochozoa</taxon>
        <taxon>Mollusca</taxon>
        <taxon>Gastropoda</taxon>
        <taxon>Caenogastropoda</taxon>
        <taxon>Sorbeoconcha</taxon>
        <taxon>Cerithioidea</taxon>
        <taxon>Batillariidae</taxon>
        <taxon>Batillaria</taxon>
    </lineage>
</organism>
<keyword evidence="2" id="KW-1185">Reference proteome</keyword>